<reference evidence="1" key="1">
    <citation type="submission" date="2016-01" db="EMBL/GenBank/DDBJ databases">
        <authorList>
            <person name="Peeters Charlotte."/>
        </authorList>
    </citation>
    <scope>NUCLEOTIDE SEQUENCE</scope>
    <source>
        <strain evidence="1">LMG 22936</strain>
    </source>
</reference>
<dbReference type="EMBL" id="FCNZ02000063">
    <property type="protein sequence ID" value="SAL80135.1"/>
    <property type="molecule type" value="Genomic_DNA"/>
</dbReference>
<sequence length="190" mass="20529">MARLLQLRQELLRGAGIAQQRVEIGTDLQRGSVSNLRDQAADVILPAILRHASGVPHLEQRPQFVGQVERLRVIGLFDQHGNQREFGTSQCGDEFVPNHILVVVKPREIVDVRPPRADHGYADGAACQRGVDLFPPLADADAMHVAKDALAPKSDTQPVIKTAACAARIVSAIADENVVAIGGSSFNRHS</sequence>
<evidence type="ECO:0000313" key="1">
    <source>
        <dbReference type="EMBL" id="SAL80135.1"/>
    </source>
</evidence>
<dbReference type="AlphaFoldDB" id="A0A158KGI1"/>
<protein>
    <submittedName>
        <fullName evidence="1">Uncharacterized protein</fullName>
    </submittedName>
</protein>
<name>A0A158KGI1_9BURK</name>
<dbReference type="Proteomes" id="UP000054717">
    <property type="component" value="Unassembled WGS sequence"/>
</dbReference>
<proteinExistence type="predicted"/>
<gene>
    <name evidence="1" type="ORF">AWB66_06185</name>
</gene>
<accession>A0A158KGI1</accession>
<evidence type="ECO:0000313" key="2">
    <source>
        <dbReference type="Proteomes" id="UP000054717"/>
    </source>
</evidence>
<comment type="caution">
    <text evidence="1">The sequence shown here is derived from an EMBL/GenBank/DDBJ whole genome shotgun (WGS) entry which is preliminary data.</text>
</comment>
<organism evidence="1 2">
    <name type="scientific">Caballeronia telluris</name>
    <dbReference type="NCBI Taxonomy" id="326475"/>
    <lineage>
        <taxon>Bacteria</taxon>
        <taxon>Pseudomonadati</taxon>
        <taxon>Pseudomonadota</taxon>
        <taxon>Betaproteobacteria</taxon>
        <taxon>Burkholderiales</taxon>
        <taxon>Burkholderiaceae</taxon>
        <taxon>Caballeronia</taxon>
    </lineage>
</organism>
<keyword evidence="2" id="KW-1185">Reference proteome</keyword>